<keyword evidence="3" id="KW-1185">Reference proteome</keyword>
<dbReference type="EMBL" id="JACRTG010000020">
    <property type="protein sequence ID" value="MBC8588513.1"/>
    <property type="molecule type" value="Genomic_DNA"/>
</dbReference>
<organism evidence="2 3">
    <name type="scientific">Paratissierella segnis</name>
    <dbReference type="NCBI Taxonomy" id="2763679"/>
    <lineage>
        <taxon>Bacteria</taxon>
        <taxon>Bacillati</taxon>
        <taxon>Bacillota</taxon>
        <taxon>Tissierellia</taxon>
        <taxon>Tissierellales</taxon>
        <taxon>Tissierellaceae</taxon>
        <taxon>Paratissierella</taxon>
    </lineage>
</organism>
<name>A0A926ERP9_9FIRM</name>
<comment type="caution">
    <text evidence="2">The sequence shown here is derived from an EMBL/GenBank/DDBJ whole genome shotgun (WGS) entry which is preliminary data.</text>
</comment>
<sequence>MDTKTMVKAGFLTAISIVLTRFAYFYVPLVGGIPALRISFGEAPIMMSGFLFGPVVGGITGVAADIIGVLINSQGAFHPGFTLSSMLWGMIPGIFLYLFKNKKAYEKIYSFKNVLAVVFTCYIIISLGLNTLWLSTMYGKGFFILLPGRIIGAVFNIPVQTIVITTLLKYLKGFVRA</sequence>
<evidence type="ECO:0000313" key="3">
    <source>
        <dbReference type="Proteomes" id="UP000601171"/>
    </source>
</evidence>
<dbReference type="Proteomes" id="UP000601171">
    <property type="component" value="Unassembled WGS sequence"/>
</dbReference>
<accession>A0A926ERP9</accession>
<protein>
    <submittedName>
        <fullName evidence="2">Folate family ECF transporter S component</fullName>
    </submittedName>
</protein>
<keyword evidence="1" id="KW-0472">Membrane</keyword>
<feature type="transmembrane region" description="Helical" evidence="1">
    <location>
        <begin position="150"/>
        <end position="171"/>
    </location>
</feature>
<dbReference type="InterPro" id="IPR009825">
    <property type="entry name" value="ECF_substrate-spec-like"/>
</dbReference>
<reference evidence="2" key="1">
    <citation type="submission" date="2020-08" db="EMBL/GenBank/DDBJ databases">
        <title>Genome public.</title>
        <authorList>
            <person name="Liu C."/>
            <person name="Sun Q."/>
        </authorList>
    </citation>
    <scope>NUCLEOTIDE SEQUENCE</scope>
    <source>
        <strain evidence="2">BX21</strain>
    </source>
</reference>
<evidence type="ECO:0000313" key="2">
    <source>
        <dbReference type="EMBL" id="MBC8588513.1"/>
    </source>
</evidence>
<feature type="transmembrane region" description="Helical" evidence="1">
    <location>
        <begin position="111"/>
        <end position="130"/>
    </location>
</feature>
<feature type="transmembrane region" description="Helical" evidence="1">
    <location>
        <begin position="77"/>
        <end position="99"/>
    </location>
</feature>
<dbReference type="Gene3D" id="1.10.1760.20">
    <property type="match status" value="1"/>
</dbReference>
<gene>
    <name evidence="2" type="ORF">H8707_09690</name>
</gene>
<feature type="transmembrane region" description="Helical" evidence="1">
    <location>
        <begin position="48"/>
        <end position="71"/>
    </location>
</feature>
<dbReference type="NCBIfam" id="TIGR04518">
    <property type="entry name" value="ECF_S_folT_fam"/>
    <property type="match status" value="1"/>
</dbReference>
<dbReference type="AlphaFoldDB" id="A0A926ERP9"/>
<feature type="transmembrane region" description="Helical" evidence="1">
    <location>
        <begin position="6"/>
        <end position="27"/>
    </location>
</feature>
<dbReference type="InterPro" id="IPR030949">
    <property type="entry name" value="ECF_S_folate_fam"/>
</dbReference>
<evidence type="ECO:0000256" key="1">
    <source>
        <dbReference type="SAM" id="Phobius"/>
    </source>
</evidence>
<dbReference type="GO" id="GO:0016020">
    <property type="term" value="C:membrane"/>
    <property type="evidence" value="ECO:0007669"/>
    <property type="project" value="InterPro"/>
</dbReference>
<proteinExistence type="predicted"/>
<dbReference type="Pfam" id="PF07155">
    <property type="entry name" value="ECF-ribofla_trS"/>
    <property type="match status" value="1"/>
</dbReference>
<keyword evidence="1" id="KW-0812">Transmembrane</keyword>
<keyword evidence="1" id="KW-1133">Transmembrane helix</keyword>